<reference evidence="5" key="1">
    <citation type="journal article" date="2021" name="PeerJ">
        <title>Extensive microbial diversity within the chicken gut microbiome revealed by metagenomics and culture.</title>
        <authorList>
            <person name="Gilroy R."/>
            <person name="Ravi A."/>
            <person name="Getino M."/>
            <person name="Pursley I."/>
            <person name="Horton D.L."/>
            <person name="Alikhan N.F."/>
            <person name="Baker D."/>
            <person name="Gharbi K."/>
            <person name="Hall N."/>
            <person name="Watson M."/>
            <person name="Adriaenssens E.M."/>
            <person name="Foster-Nyarko E."/>
            <person name="Jarju S."/>
            <person name="Secka A."/>
            <person name="Antonio M."/>
            <person name="Oren A."/>
            <person name="Chaudhuri R.R."/>
            <person name="La Ragione R."/>
            <person name="Hildebrand F."/>
            <person name="Pallen M.J."/>
        </authorList>
    </citation>
    <scope>NUCLEOTIDE SEQUENCE</scope>
    <source>
        <strain evidence="5">4100</strain>
    </source>
</reference>
<name>A0A4Q0U7G2_9BACT</name>
<dbReference type="InterPro" id="IPR006603">
    <property type="entry name" value="PQ-loop_rpt"/>
</dbReference>
<dbReference type="EMBL" id="DYXT01000011">
    <property type="protein sequence ID" value="HJE38395.1"/>
    <property type="molecule type" value="Genomic_DNA"/>
</dbReference>
<comment type="subcellular location">
    <subcellularLocation>
        <location evidence="1">Membrane</location>
        <topology evidence="1">Multi-pass membrane protein</topology>
    </subcellularLocation>
</comment>
<dbReference type="Gene3D" id="1.20.1280.290">
    <property type="match status" value="1"/>
</dbReference>
<sequence length="93" mass="10273">MTHELLVNIVGYTAAICMVFGYLPQAWHTIRTRQTDGIALPTFLLLGAGSVFFVIQGLMLGNIPLVVTNTITTVSSVIVFGIKIRNDYFNKKK</sequence>
<dbReference type="GO" id="GO:0016020">
    <property type="term" value="C:membrane"/>
    <property type="evidence" value="ECO:0007669"/>
    <property type="project" value="UniProtKB-SubCell"/>
</dbReference>
<dbReference type="Proteomes" id="UP000711407">
    <property type="component" value="Unassembled WGS sequence"/>
</dbReference>
<keyword evidence="4" id="KW-0472">Membrane</keyword>
<comment type="caution">
    <text evidence="5">The sequence shown here is derived from an EMBL/GenBank/DDBJ whole genome shotgun (WGS) entry which is preliminary data.</text>
</comment>
<gene>
    <name evidence="5" type="ORF">K8V47_01335</name>
</gene>
<protein>
    <submittedName>
        <fullName evidence="5">Uncharacterized protein</fullName>
    </submittedName>
</protein>
<reference evidence="5" key="2">
    <citation type="submission" date="2021-09" db="EMBL/GenBank/DDBJ databases">
        <authorList>
            <person name="Gilroy R."/>
        </authorList>
    </citation>
    <scope>NUCLEOTIDE SEQUENCE</scope>
    <source>
        <strain evidence="5">4100</strain>
    </source>
</reference>
<dbReference type="AlphaFoldDB" id="A0A4Q0U7G2"/>
<accession>A0A4Q0U7G2</accession>
<evidence type="ECO:0000256" key="3">
    <source>
        <dbReference type="ARBA" id="ARBA00022989"/>
    </source>
</evidence>
<dbReference type="Pfam" id="PF04193">
    <property type="entry name" value="PQ-loop"/>
    <property type="match status" value="1"/>
</dbReference>
<organism evidence="5 6">
    <name type="scientific">Candidatus Amulumruptor caecigallinarius</name>
    <dbReference type="NCBI Taxonomy" id="2109911"/>
    <lineage>
        <taxon>Bacteria</taxon>
        <taxon>Pseudomonadati</taxon>
        <taxon>Bacteroidota</taxon>
        <taxon>Bacteroidia</taxon>
        <taxon>Bacteroidales</taxon>
        <taxon>Muribaculaceae</taxon>
        <taxon>Candidatus Amulumruptor</taxon>
    </lineage>
</organism>
<keyword evidence="2" id="KW-0812">Transmembrane</keyword>
<evidence type="ECO:0000256" key="4">
    <source>
        <dbReference type="ARBA" id="ARBA00023136"/>
    </source>
</evidence>
<proteinExistence type="predicted"/>
<evidence type="ECO:0000313" key="5">
    <source>
        <dbReference type="EMBL" id="HJE38395.1"/>
    </source>
</evidence>
<evidence type="ECO:0000313" key="6">
    <source>
        <dbReference type="Proteomes" id="UP000711407"/>
    </source>
</evidence>
<keyword evidence="3" id="KW-1133">Transmembrane helix</keyword>
<evidence type="ECO:0000256" key="1">
    <source>
        <dbReference type="ARBA" id="ARBA00004141"/>
    </source>
</evidence>
<evidence type="ECO:0000256" key="2">
    <source>
        <dbReference type="ARBA" id="ARBA00022692"/>
    </source>
</evidence>